<organism evidence="8">
    <name type="scientific">Oryza meridionalis</name>
    <dbReference type="NCBI Taxonomy" id="40149"/>
    <lineage>
        <taxon>Eukaryota</taxon>
        <taxon>Viridiplantae</taxon>
        <taxon>Streptophyta</taxon>
        <taxon>Embryophyta</taxon>
        <taxon>Tracheophyta</taxon>
        <taxon>Spermatophyta</taxon>
        <taxon>Magnoliopsida</taxon>
        <taxon>Liliopsida</taxon>
        <taxon>Poales</taxon>
        <taxon>Poaceae</taxon>
        <taxon>BOP clade</taxon>
        <taxon>Oryzoideae</taxon>
        <taxon>Oryzeae</taxon>
        <taxon>Oryzinae</taxon>
        <taxon>Oryza</taxon>
    </lineage>
</organism>
<keyword evidence="5" id="KW-0539">Nucleus</keyword>
<reference evidence="8" key="1">
    <citation type="submission" date="2015-04" db="UniProtKB">
        <authorList>
            <consortium name="EnsemblPlants"/>
        </authorList>
    </citation>
    <scope>IDENTIFICATION</scope>
</reference>
<evidence type="ECO:0000256" key="4">
    <source>
        <dbReference type="ARBA" id="ARBA00023163"/>
    </source>
</evidence>
<reference evidence="8" key="2">
    <citation type="submission" date="2018-05" db="EMBL/GenBank/DDBJ databases">
        <title>OmerRS3 (Oryza meridionalis Reference Sequence Version 3).</title>
        <authorList>
            <person name="Zhang J."/>
            <person name="Kudrna D."/>
            <person name="Lee S."/>
            <person name="Talag J."/>
            <person name="Welchert J."/>
            <person name="Wing R.A."/>
        </authorList>
    </citation>
    <scope>NUCLEOTIDE SEQUENCE [LARGE SCALE GENOMIC DNA]</scope>
    <source>
        <strain evidence="8">cv. OR44</strain>
    </source>
</reference>
<keyword evidence="4" id="KW-0804">Transcription</keyword>
<dbReference type="AlphaFoldDB" id="A0A0E0DCT9"/>
<comment type="subcellular location">
    <subcellularLocation>
        <location evidence="1">Nucleus</location>
    </subcellularLocation>
</comment>
<feature type="region of interest" description="Disordered" evidence="6">
    <location>
        <begin position="210"/>
        <end position="310"/>
    </location>
</feature>
<dbReference type="GO" id="GO:0003700">
    <property type="term" value="F:DNA-binding transcription factor activity"/>
    <property type="evidence" value="ECO:0007669"/>
    <property type="project" value="TreeGrafter"/>
</dbReference>
<feature type="domain" description="BHLH" evidence="7">
    <location>
        <begin position="303"/>
        <end position="353"/>
    </location>
</feature>
<sequence length="480" mass="50190">MCILGGICGFQFTFLPCSCRHLFPTHQYGYFPPPFTNHFLYNGQPPPPPLPLSSSSTLPRATPPPTTMADEHFFPAGDYFSSGAGTGGAAYGTMTMMPPWAVAAAEQMMMMAPAAAAAEFDSALSSLVSSPQGGGGDEMAAIGDLIGRLGSICSHGASANNSCYSTPLSSPPRAAPPPPFRGYAAAMDAAGGRLSRVSSSKSLGGAAAALDSSEADMNPTTAAAADQPSKPSAAAARKRKSSAKPKASSSSLPTATATTNASPKRSKVAAGAGEDGDGDAAAEEEEKPEPAKGYIHVRARRGQATDSHSLAERVRRERISERMKLLQSLVPGCNKITGKALMLDEIINYVQSLQRQVEFLSMKLATMNPQLDFDSRYMPSKDMSHMPVPAYPSGDPTTTTAFSYTGSPVAADPFAAYNCWELDLHTAMQMGVTATGLSQDGPITTMAPSPSPLPHHPPLHGFYGGQQQQGATVNHMKAEP</sequence>
<dbReference type="PROSITE" id="PS50888">
    <property type="entry name" value="BHLH"/>
    <property type="match status" value="1"/>
</dbReference>
<dbReference type="SUPFAM" id="SSF47459">
    <property type="entry name" value="HLH, helix-loop-helix DNA-binding domain"/>
    <property type="match status" value="1"/>
</dbReference>
<feature type="compositionally biased region" description="Low complexity" evidence="6">
    <location>
        <begin position="244"/>
        <end position="263"/>
    </location>
</feature>
<dbReference type="Pfam" id="PF00010">
    <property type="entry name" value="HLH"/>
    <property type="match status" value="1"/>
</dbReference>
<feature type="compositionally biased region" description="Acidic residues" evidence="6">
    <location>
        <begin position="274"/>
        <end position="287"/>
    </location>
</feature>
<dbReference type="Proteomes" id="UP000008021">
    <property type="component" value="Chromosome 4"/>
</dbReference>
<dbReference type="FunFam" id="4.10.280.10:FF:000002">
    <property type="entry name" value="Basic helix-loop-helix transcription factor"/>
    <property type="match status" value="1"/>
</dbReference>
<evidence type="ECO:0000256" key="3">
    <source>
        <dbReference type="ARBA" id="ARBA00023015"/>
    </source>
</evidence>
<dbReference type="InterPro" id="IPR024097">
    <property type="entry name" value="bHLH_ZIP_TF"/>
</dbReference>
<keyword evidence="9" id="KW-1185">Reference proteome</keyword>
<dbReference type="GO" id="GO:0046983">
    <property type="term" value="F:protein dimerization activity"/>
    <property type="evidence" value="ECO:0007669"/>
    <property type="project" value="InterPro"/>
</dbReference>
<dbReference type="InterPro" id="IPR036638">
    <property type="entry name" value="HLH_DNA-bd_sf"/>
</dbReference>
<dbReference type="PANTHER" id="PTHR12565">
    <property type="entry name" value="STEROL REGULATORY ELEMENT-BINDING PROTEIN"/>
    <property type="match status" value="1"/>
</dbReference>
<evidence type="ECO:0000313" key="8">
    <source>
        <dbReference type="EnsemblPlants" id="OMERI04G07880.1"/>
    </source>
</evidence>
<dbReference type="GO" id="GO:0005634">
    <property type="term" value="C:nucleus"/>
    <property type="evidence" value="ECO:0007669"/>
    <property type="project" value="UniProtKB-SubCell"/>
</dbReference>
<dbReference type="Gramene" id="OMERI04G07880.1">
    <property type="protein sequence ID" value="OMERI04G07880.1"/>
    <property type="gene ID" value="OMERI04G07880"/>
</dbReference>
<name>A0A0E0DCT9_9ORYZ</name>
<evidence type="ECO:0000313" key="9">
    <source>
        <dbReference type="Proteomes" id="UP000008021"/>
    </source>
</evidence>
<comment type="similarity">
    <text evidence="2">Belongs to the bHLH protein family.</text>
</comment>
<evidence type="ECO:0000256" key="5">
    <source>
        <dbReference type="ARBA" id="ARBA00023242"/>
    </source>
</evidence>
<dbReference type="STRING" id="40149.A0A0E0DCT9"/>
<protein>
    <recommendedName>
        <fullName evidence="7">BHLH domain-containing protein</fullName>
    </recommendedName>
</protein>
<feature type="region of interest" description="Disordered" evidence="6">
    <location>
        <begin position="447"/>
        <end position="480"/>
    </location>
</feature>
<accession>A0A0E0DCT9</accession>
<dbReference type="EnsemblPlants" id="OMERI04G07880.1">
    <property type="protein sequence ID" value="OMERI04G07880.1"/>
    <property type="gene ID" value="OMERI04G07880"/>
</dbReference>
<evidence type="ECO:0000256" key="6">
    <source>
        <dbReference type="SAM" id="MobiDB-lite"/>
    </source>
</evidence>
<dbReference type="eggNOG" id="ENOG502QRSF">
    <property type="taxonomic scope" value="Eukaryota"/>
</dbReference>
<dbReference type="CDD" id="cd18919">
    <property type="entry name" value="bHLH_AtBPE_like"/>
    <property type="match status" value="1"/>
</dbReference>
<proteinExistence type="inferred from homology"/>
<dbReference type="SMART" id="SM00353">
    <property type="entry name" value="HLH"/>
    <property type="match status" value="1"/>
</dbReference>
<evidence type="ECO:0000259" key="7">
    <source>
        <dbReference type="PROSITE" id="PS50888"/>
    </source>
</evidence>
<dbReference type="PANTHER" id="PTHR12565:SF418">
    <property type="entry name" value="BHLH-TRANSCRIPTION FACTOR"/>
    <property type="match status" value="1"/>
</dbReference>
<dbReference type="HOGENOM" id="CLU_025018_0_1_1"/>
<evidence type="ECO:0000256" key="2">
    <source>
        <dbReference type="ARBA" id="ARBA00005510"/>
    </source>
</evidence>
<dbReference type="InterPro" id="IPR011598">
    <property type="entry name" value="bHLH_dom"/>
</dbReference>
<evidence type="ECO:0000256" key="1">
    <source>
        <dbReference type="ARBA" id="ARBA00004123"/>
    </source>
</evidence>
<dbReference type="Gene3D" id="4.10.280.10">
    <property type="entry name" value="Helix-loop-helix DNA-binding domain"/>
    <property type="match status" value="1"/>
</dbReference>
<keyword evidence="3" id="KW-0805">Transcription regulation</keyword>